<dbReference type="AlphaFoldDB" id="A0A437LHC6"/>
<dbReference type="InterPro" id="IPR011576">
    <property type="entry name" value="Pyridox_Oxase_N"/>
</dbReference>
<dbReference type="Gene3D" id="2.30.110.10">
    <property type="entry name" value="Electron Transport, Fmn-binding Protein, Chain A"/>
    <property type="match status" value="1"/>
</dbReference>
<dbReference type="PANTHER" id="PTHR42815:SF2">
    <property type="entry name" value="FAD-BINDING, PUTATIVE (AFU_ORTHOLOGUE AFUA_6G07600)-RELATED"/>
    <property type="match status" value="1"/>
</dbReference>
<dbReference type="Pfam" id="PF01243">
    <property type="entry name" value="PNPOx_N"/>
    <property type="match status" value="1"/>
</dbReference>
<evidence type="ECO:0000259" key="1">
    <source>
        <dbReference type="Pfam" id="PF01243"/>
    </source>
</evidence>
<organism evidence="2 3">
    <name type="scientific">Inhella crocodyli</name>
    <dbReference type="NCBI Taxonomy" id="2499851"/>
    <lineage>
        <taxon>Bacteria</taxon>
        <taxon>Pseudomonadati</taxon>
        <taxon>Pseudomonadota</taxon>
        <taxon>Betaproteobacteria</taxon>
        <taxon>Burkholderiales</taxon>
        <taxon>Sphaerotilaceae</taxon>
        <taxon>Inhella</taxon>
    </lineage>
</organism>
<reference evidence="2 3" key="1">
    <citation type="submission" date="2019-01" db="EMBL/GenBank/DDBJ databases">
        <authorList>
            <person name="Chen W.-M."/>
        </authorList>
    </citation>
    <scope>NUCLEOTIDE SEQUENCE [LARGE SCALE GENOMIC DNA]</scope>
    <source>
        <strain evidence="2 3">CCP-18</strain>
    </source>
</reference>
<dbReference type="EMBL" id="SACM01000003">
    <property type="protein sequence ID" value="RVT84763.1"/>
    <property type="molecule type" value="Genomic_DNA"/>
</dbReference>
<evidence type="ECO:0000313" key="3">
    <source>
        <dbReference type="Proteomes" id="UP000288587"/>
    </source>
</evidence>
<dbReference type="SUPFAM" id="SSF50475">
    <property type="entry name" value="FMN-binding split barrel"/>
    <property type="match status" value="1"/>
</dbReference>
<dbReference type="PANTHER" id="PTHR42815">
    <property type="entry name" value="FAD-BINDING, PUTATIVE (AFU_ORTHOLOGUE AFUA_6G07600)-RELATED"/>
    <property type="match status" value="1"/>
</dbReference>
<keyword evidence="3" id="KW-1185">Reference proteome</keyword>
<comment type="caution">
    <text evidence="2">The sequence shown here is derived from an EMBL/GenBank/DDBJ whole genome shotgun (WGS) entry which is preliminary data.</text>
</comment>
<dbReference type="OrthoDB" id="9796486at2"/>
<proteinExistence type="predicted"/>
<evidence type="ECO:0000313" key="2">
    <source>
        <dbReference type="EMBL" id="RVT84763.1"/>
    </source>
</evidence>
<protein>
    <submittedName>
        <fullName evidence="2">Pyridoxamine 5-phosphate oxidase</fullName>
    </submittedName>
</protein>
<feature type="domain" description="Pyridoxamine 5'-phosphate oxidase N-terminal" evidence="1">
    <location>
        <begin position="43"/>
        <end position="137"/>
    </location>
</feature>
<gene>
    <name evidence="2" type="ORF">EOD73_11590</name>
</gene>
<dbReference type="Proteomes" id="UP000288587">
    <property type="component" value="Unassembled WGS sequence"/>
</dbReference>
<sequence length="205" mass="22542">MSRAFSDLAFTPTVRDWQARQGSRAAYAKFDAPEAAPNDRLGEAEAAFVAARDHFFMATVGETGWPYLQHRGGPVGFLRVLDPQTLGFADYRGNRQYISAGNLQGNDRVSLFLLDSVQRRRLKLLGRARAVGPDEPDLLAQLVLPSTRAVVERGWVIRVEAWDWNCPQHITPRYTAEEVAALVDAAVERRVAEALSAGPGPRAAG</sequence>
<dbReference type="InterPro" id="IPR012349">
    <property type="entry name" value="Split_barrel_FMN-bd"/>
</dbReference>
<accession>A0A437LHC6</accession>
<dbReference type="RefSeq" id="WP_127683165.1">
    <property type="nucleotide sequence ID" value="NZ_SACM01000003.1"/>
</dbReference>
<name>A0A437LHC6_9BURK</name>